<dbReference type="Proteomes" id="UP000240987">
    <property type="component" value="Unassembled WGS sequence"/>
</dbReference>
<proteinExistence type="predicted"/>
<reference evidence="1 2" key="1">
    <citation type="submission" date="2018-01" db="EMBL/GenBank/DDBJ databases">
        <title>Whole genome sequencing of Histamine producing bacteria.</title>
        <authorList>
            <person name="Butler K."/>
        </authorList>
    </citation>
    <scope>NUCLEOTIDE SEQUENCE [LARGE SCALE GENOMIC DNA]</scope>
    <source>
        <strain evidence="1 2">JCM 12947</strain>
    </source>
</reference>
<dbReference type="AlphaFoldDB" id="A0A2T3JKI7"/>
<dbReference type="Pfam" id="PF10123">
    <property type="entry name" value="Mu-like_Pro"/>
    <property type="match status" value="1"/>
</dbReference>
<dbReference type="InterPro" id="IPR012106">
    <property type="entry name" value="Phage_Mu_Gp1"/>
</dbReference>
<sequence>MKKTYLAMCFNLSTSVIDGLGEVEGSAAVWLPMIPSGEVKGRDGRMWSNSEPDAIVEAFDAKLPFDVEHATEILGPKGEAADACGWILALENRKGEIWAQVEWNYLGRYKITDKLYLYYSPAFNYDLQGVITSMSSAGLTNKPNFYVPALNRMEDNTMTLAELIAAALGLPKTATEEEGVVAINALKNDKQVALNRAKNPDLSKFVPKETYTVALNRAETAEAKVAGIEATEQEALVDDAIKQGKVSPANKDMYVGLCRTEEGREQFKAFVGAAAAIVDDKTTKQPKDTATNSKLEDHEVAMCRNMGISQEDFIKSKESMKKEA</sequence>
<name>A0A2T3JKI7_9GAMM</name>
<evidence type="ECO:0000313" key="1">
    <source>
        <dbReference type="EMBL" id="PSU49478.1"/>
    </source>
</evidence>
<dbReference type="EMBL" id="PYMJ01000006">
    <property type="protein sequence ID" value="PSU49478.1"/>
    <property type="molecule type" value="Genomic_DNA"/>
</dbReference>
<dbReference type="RefSeq" id="WP_107242267.1">
    <property type="nucleotide sequence ID" value="NZ_PYMJ01000006.1"/>
</dbReference>
<dbReference type="OrthoDB" id="2043985at2"/>
<gene>
    <name evidence="1" type="ORF">C9J12_08295</name>
</gene>
<organism evidence="1 2">
    <name type="scientific">Photobacterium frigidiphilum</name>
    <dbReference type="NCBI Taxonomy" id="264736"/>
    <lineage>
        <taxon>Bacteria</taxon>
        <taxon>Pseudomonadati</taxon>
        <taxon>Pseudomonadota</taxon>
        <taxon>Gammaproteobacteria</taxon>
        <taxon>Vibrionales</taxon>
        <taxon>Vibrionaceae</taxon>
        <taxon>Photobacterium</taxon>
    </lineage>
</organism>
<protein>
    <submittedName>
        <fullName evidence="1">Peptidase</fullName>
    </submittedName>
</protein>
<comment type="caution">
    <text evidence="1">The sequence shown here is derived from an EMBL/GenBank/DDBJ whole genome shotgun (WGS) entry which is preliminary data.</text>
</comment>
<dbReference type="PIRSF" id="PIRSF016624">
    <property type="entry name" value="Mu_prophg_I"/>
    <property type="match status" value="1"/>
</dbReference>
<evidence type="ECO:0000313" key="2">
    <source>
        <dbReference type="Proteomes" id="UP000240987"/>
    </source>
</evidence>
<keyword evidence="2" id="KW-1185">Reference proteome</keyword>
<accession>A0A2T3JKI7</accession>